<evidence type="ECO:0000313" key="1">
    <source>
        <dbReference type="EMBL" id="MCD9644328.1"/>
    </source>
</evidence>
<dbReference type="EMBL" id="JACEIK010004125">
    <property type="protein sequence ID" value="MCD9644328.1"/>
    <property type="molecule type" value="Genomic_DNA"/>
</dbReference>
<proteinExistence type="predicted"/>
<comment type="caution">
    <text evidence="1">The sequence shown here is derived from an EMBL/GenBank/DDBJ whole genome shotgun (WGS) entry which is preliminary data.</text>
</comment>
<name>A0ABS8VBB9_DATST</name>
<protein>
    <submittedName>
        <fullName evidence="1">Uncharacterized protein</fullName>
    </submittedName>
</protein>
<reference evidence="1 2" key="1">
    <citation type="journal article" date="2021" name="BMC Genomics">
        <title>Datura genome reveals duplications of psychoactive alkaloid biosynthetic genes and high mutation rate following tissue culture.</title>
        <authorList>
            <person name="Rajewski A."/>
            <person name="Carter-House D."/>
            <person name="Stajich J."/>
            <person name="Litt A."/>
        </authorList>
    </citation>
    <scope>NUCLEOTIDE SEQUENCE [LARGE SCALE GENOMIC DNA]</scope>
    <source>
        <strain evidence="1">AR-01</strain>
    </source>
</reference>
<feature type="non-terminal residue" evidence="1">
    <location>
        <position position="1"/>
    </location>
</feature>
<keyword evidence="2" id="KW-1185">Reference proteome</keyword>
<sequence length="180" mass="21311">KLMIDCPGFLDESLRKMGFSERFIRANWLELCLPRSRRLGFGSMFEVSKALFAKLWWNFRIKPSLWSAFMSNKYNKKLNPVIVPWKERLSCLTERNQLLAIIWQNKALEHEYIAVHSFNEIDTQGRKIINGDKLQFSYLRVRAAGEKRDKEKGIATIVVYKEYRYKNGGWGEQYYSILKS</sequence>
<evidence type="ECO:0000313" key="2">
    <source>
        <dbReference type="Proteomes" id="UP000823775"/>
    </source>
</evidence>
<dbReference type="Proteomes" id="UP000823775">
    <property type="component" value="Unassembled WGS sequence"/>
</dbReference>
<gene>
    <name evidence="1" type="ORF">HAX54_032514</name>
</gene>
<organism evidence="1 2">
    <name type="scientific">Datura stramonium</name>
    <name type="common">Jimsonweed</name>
    <name type="synonym">Common thornapple</name>
    <dbReference type="NCBI Taxonomy" id="4076"/>
    <lineage>
        <taxon>Eukaryota</taxon>
        <taxon>Viridiplantae</taxon>
        <taxon>Streptophyta</taxon>
        <taxon>Embryophyta</taxon>
        <taxon>Tracheophyta</taxon>
        <taxon>Spermatophyta</taxon>
        <taxon>Magnoliopsida</taxon>
        <taxon>eudicotyledons</taxon>
        <taxon>Gunneridae</taxon>
        <taxon>Pentapetalae</taxon>
        <taxon>asterids</taxon>
        <taxon>lamiids</taxon>
        <taxon>Solanales</taxon>
        <taxon>Solanaceae</taxon>
        <taxon>Solanoideae</taxon>
        <taxon>Datureae</taxon>
        <taxon>Datura</taxon>
    </lineage>
</organism>
<accession>A0ABS8VBB9</accession>